<dbReference type="AlphaFoldDB" id="A0A484HLJ1"/>
<accession>A0A484HLJ1</accession>
<organism evidence="1">
    <name type="scientific">uncultured Desulfobacteraceae bacterium</name>
    <dbReference type="NCBI Taxonomy" id="218296"/>
    <lineage>
        <taxon>Bacteria</taxon>
        <taxon>Pseudomonadati</taxon>
        <taxon>Thermodesulfobacteriota</taxon>
        <taxon>Desulfobacteria</taxon>
        <taxon>Desulfobacterales</taxon>
        <taxon>Desulfobacteraceae</taxon>
        <taxon>environmental samples</taxon>
    </lineage>
</organism>
<dbReference type="SUPFAM" id="SSF47598">
    <property type="entry name" value="Ribbon-helix-helix"/>
    <property type="match status" value="1"/>
</dbReference>
<reference evidence="1" key="1">
    <citation type="submission" date="2019-01" db="EMBL/GenBank/DDBJ databases">
        <authorList>
            <consortium name="Genoscope - CEA"/>
            <person name="William W."/>
        </authorList>
    </citation>
    <scope>NUCLEOTIDE SEQUENCE</scope>
    <source>
        <strain evidence="1">CR-1</strain>
    </source>
</reference>
<dbReference type="InterPro" id="IPR013321">
    <property type="entry name" value="Arc_rbn_hlx_hlx"/>
</dbReference>
<name>A0A484HLJ1_9BACT</name>
<dbReference type="Gene3D" id="1.10.1220.10">
    <property type="entry name" value="Met repressor-like"/>
    <property type="match status" value="1"/>
</dbReference>
<sequence length="80" mass="9092">MNVMSVRIDDKKRKALKIISSAEGKSMDGIIADLIEKYIDEKKDALIDFSESENLKGIMKISESSFSEWDNGEDEIYDTL</sequence>
<gene>
    <name evidence="1" type="ORF">EPICR_30062</name>
</gene>
<dbReference type="EMBL" id="CAACVI010000023">
    <property type="protein sequence ID" value="VEN74131.1"/>
    <property type="molecule type" value="Genomic_DNA"/>
</dbReference>
<proteinExistence type="predicted"/>
<protein>
    <submittedName>
        <fullName evidence="1">Uncharacterized protein</fullName>
    </submittedName>
</protein>
<dbReference type="InterPro" id="IPR010985">
    <property type="entry name" value="Ribbon_hlx_hlx"/>
</dbReference>
<evidence type="ECO:0000313" key="1">
    <source>
        <dbReference type="EMBL" id="VEN74131.1"/>
    </source>
</evidence>
<dbReference type="GO" id="GO:0006355">
    <property type="term" value="P:regulation of DNA-templated transcription"/>
    <property type="evidence" value="ECO:0007669"/>
    <property type="project" value="InterPro"/>
</dbReference>